<comment type="function">
    <text evidence="2 16">Cell wall formation.</text>
</comment>
<keyword evidence="10 16" id="KW-0133">Cell shape</keyword>
<dbReference type="InterPro" id="IPR006094">
    <property type="entry name" value="Oxid_FAD_bind_N"/>
</dbReference>
<dbReference type="SUPFAM" id="SSF56194">
    <property type="entry name" value="Uridine diphospho-N-Acetylenolpyruvylglucosamine reductase, MurB, C-terminal domain"/>
    <property type="match status" value="1"/>
</dbReference>
<dbReference type="NCBIfam" id="NF010478">
    <property type="entry name" value="PRK13903.1"/>
    <property type="match status" value="1"/>
</dbReference>
<dbReference type="PANTHER" id="PTHR21071:SF4">
    <property type="entry name" value="UDP-N-ACETYLENOLPYRUVOYLGLUCOSAMINE REDUCTASE"/>
    <property type="match status" value="1"/>
</dbReference>
<keyword evidence="5 16" id="KW-0963">Cytoplasm</keyword>
<evidence type="ECO:0000256" key="6">
    <source>
        <dbReference type="ARBA" id="ARBA00022618"/>
    </source>
</evidence>
<gene>
    <name evidence="16" type="primary">murB</name>
    <name evidence="18" type="ORF">A2714_00540</name>
</gene>
<dbReference type="NCBIfam" id="TIGR00179">
    <property type="entry name" value="murB"/>
    <property type="match status" value="1"/>
</dbReference>
<dbReference type="AlphaFoldDB" id="A0A1F7Y0R0"/>
<comment type="pathway">
    <text evidence="4 16">Cell wall biogenesis; peptidoglycan biosynthesis.</text>
</comment>
<dbReference type="SUPFAM" id="SSF56176">
    <property type="entry name" value="FAD-binding/transporter-associated domain-like"/>
    <property type="match status" value="1"/>
</dbReference>
<dbReference type="UniPathway" id="UPA00219"/>
<dbReference type="NCBIfam" id="NF000755">
    <property type="entry name" value="PRK00046.1"/>
    <property type="match status" value="1"/>
</dbReference>
<keyword evidence="7 16" id="KW-0285">Flavoprotein</keyword>
<dbReference type="Gene3D" id="3.90.78.10">
    <property type="entry name" value="UDP-N-acetylenolpyruvoylglucosamine reductase, C-terminal domain"/>
    <property type="match status" value="1"/>
</dbReference>
<evidence type="ECO:0000256" key="8">
    <source>
        <dbReference type="ARBA" id="ARBA00022827"/>
    </source>
</evidence>
<reference evidence="18 19" key="1">
    <citation type="journal article" date="2016" name="Nat. Commun.">
        <title>Thousands of microbial genomes shed light on interconnected biogeochemical processes in an aquifer system.</title>
        <authorList>
            <person name="Anantharaman K."/>
            <person name="Brown C.T."/>
            <person name="Hug L.A."/>
            <person name="Sharon I."/>
            <person name="Castelle C.J."/>
            <person name="Probst A.J."/>
            <person name="Thomas B.C."/>
            <person name="Singh A."/>
            <person name="Wilkins M.J."/>
            <person name="Karaoz U."/>
            <person name="Brodie E.L."/>
            <person name="Williams K.H."/>
            <person name="Hubbard S.S."/>
            <person name="Banfield J.F."/>
        </authorList>
    </citation>
    <scope>NUCLEOTIDE SEQUENCE [LARGE SCALE GENOMIC DNA]</scope>
</reference>
<evidence type="ECO:0000256" key="9">
    <source>
        <dbReference type="ARBA" id="ARBA00022857"/>
    </source>
</evidence>
<evidence type="ECO:0000256" key="11">
    <source>
        <dbReference type="ARBA" id="ARBA00022984"/>
    </source>
</evidence>
<evidence type="ECO:0000256" key="1">
    <source>
        <dbReference type="ARBA" id="ARBA00001974"/>
    </source>
</evidence>
<evidence type="ECO:0000256" key="4">
    <source>
        <dbReference type="ARBA" id="ARBA00004752"/>
    </source>
</evidence>
<dbReference type="GO" id="GO:0051301">
    <property type="term" value="P:cell division"/>
    <property type="evidence" value="ECO:0007669"/>
    <property type="project" value="UniProtKB-KW"/>
</dbReference>
<evidence type="ECO:0000313" key="19">
    <source>
        <dbReference type="Proteomes" id="UP000178419"/>
    </source>
</evidence>
<dbReference type="InterPro" id="IPR036635">
    <property type="entry name" value="MurB_C_sf"/>
</dbReference>
<dbReference type="GO" id="GO:0071555">
    <property type="term" value="P:cell wall organization"/>
    <property type="evidence" value="ECO:0007669"/>
    <property type="project" value="UniProtKB-KW"/>
</dbReference>
<dbReference type="Gene3D" id="3.30.43.10">
    <property type="entry name" value="Uridine Diphospho-n-acetylenolpyruvylglucosamine Reductase, domain 2"/>
    <property type="match status" value="1"/>
</dbReference>
<comment type="subcellular location">
    <subcellularLocation>
        <location evidence="3 16">Cytoplasm</location>
    </subcellularLocation>
</comment>
<dbReference type="InterPro" id="IPR011601">
    <property type="entry name" value="MurB_C"/>
</dbReference>
<dbReference type="PANTHER" id="PTHR21071">
    <property type="entry name" value="UDP-N-ACETYLENOLPYRUVOYLGLUCOSAMINE REDUCTASE"/>
    <property type="match status" value="1"/>
</dbReference>
<keyword evidence="13 16" id="KW-0131">Cell cycle</keyword>
<keyword evidence="14 16" id="KW-0961">Cell wall biogenesis/degradation</keyword>
<dbReference type="GO" id="GO:0009252">
    <property type="term" value="P:peptidoglycan biosynthetic process"/>
    <property type="evidence" value="ECO:0007669"/>
    <property type="project" value="UniProtKB-UniRule"/>
</dbReference>
<keyword evidence="8 16" id="KW-0274">FAD</keyword>
<comment type="cofactor">
    <cofactor evidence="1 16">
        <name>FAD</name>
        <dbReference type="ChEBI" id="CHEBI:57692"/>
    </cofactor>
</comment>
<feature type="domain" description="FAD-binding PCMH-type" evidence="17">
    <location>
        <begin position="20"/>
        <end position="192"/>
    </location>
</feature>
<comment type="catalytic activity">
    <reaction evidence="15 16">
        <text>UDP-N-acetyl-alpha-D-muramate + NADP(+) = UDP-N-acetyl-3-O-(1-carboxyvinyl)-alpha-D-glucosamine + NADPH + H(+)</text>
        <dbReference type="Rhea" id="RHEA:12248"/>
        <dbReference type="ChEBI" id="CHEBI:15378"/>
        <dbReference type="ChEBI" id="CHEBI:57783"/>
        <dbReference type="ChEBI" id="CHEBI:58349"/>
        <dbReference type="ChEBI" id="CHEBI:68483"/>
        <dbReference type="ChEBI" id="CHEBI:70757"/>
        <dbReference type="EC" id="1.3.1.98"/>
    </reaction>
</comment>
<dbReference type="GO" id="GO:0005829">
    <property type="term" value="C:cytosol"/>
    <property type="evidence" value="ECO:0007669"/>
    <property type="project" value="TreeGrafter"/>
</dbReference>
<sequence length="346" mass="38916">MAKLLIKKNIPLKDLTTFRVGGYASYFVQVHNKKELLEVVDFAKSQNLPIFVLGGGSDILVSDEGFSGLVIKYSNAKLSFLEKGERVFVTAEAGMIWDNLVKECVSRNLQGVECLSGIPGSVGAAPIQNIGAYGQELKDSFLELNAFDFFENKFVVLQKKDCKFTYRESIFKDKKNKGRYLILNITLGLKKNLAPTLTYESLISYLKEKEIKNPTLAQVRNAVLEIRGQKLEDPKVLGNAGSFFKNPIVAKEVLEELKKEYKDIPYHYSDDGKAKLYAGWLVEKSGWRGKNYKNAKVSEKNALVILNPKGKASAKEVKDLADQISKDVYEIFKVRLEPEVQYIGFT</sequence>
<evidence type="ECO:0000256" key="12">
    <source>
        <dbReference type="ARBA" id="ARBA00023002"/>
    </source>
</evidence>
<dbReference type="EMBL" id="MGGE01000032">
    <property type="protein sequence ID" value="OGM20894.1"/>
    <property type="molecule type" value="Genomic_DNA"/>
</dbReference>
<dbReference type="HAMAP" id="MF_00037">
    <property type="entry name" value="MurB"/>
    <property type="match status" value="1"/>
</dbReference>
<keyword evidence="6 16" id="KW-0132">Cell division</keyword>
<evidence type="ECO:0000256" key="10">
    <source>
        <dbReference type="ARBA" id="ARBA00022960"/>
    </source>
</evidence>
<evidence type="ECO:0000259" key="17">
    <source>
        <dbReference type="PROSITE" id="PS51387"/>
    </source>
</evidence>
<evidence type="ECO:0000256" key="3">
    <source>
        <dbReference type="ARBA" id="ARBA00004496"/>
    </source>
</evidence>
<evidence type="ECO:0000256" key="2">
    <source>
        <dbReference type="ARBA" id="ARBA00003921"/>
    </source>
</evidence>
<evidence type="ECO:0000256" key="13">
    <source>
        <dbReference type="ARBA" id="ARBA00023306"/>
    </source>
</evidence>
<dbReference type="Proteomes" id="UP000178419">
    <property type="component" value="Unassembled WGS sequence"/>
</dbReference>
<evidence type="ECO:0000256" key="7">
    <source>
        <dbReference type="ARBA" id="ARBA00022630"/>
    </source>
</evidence>
<dbReference type="InterPro" id="IPR016169">
    <property type="entry name" value="FAD-bd_PCMH_sub2"/>
</dbReference>
<comment type="caution">
    <text evidence="18">The sequence shown here is derived from an EMBL/GenBank/DDBJ whole genome shotgun (WGS) entry which is preliminary data.</text>
</comment>
<keyword evidence="11 16" id="KW-0573">Peptidoglycan synthesis</keyword>
<dbReference type="InterPro" id="IPR036318">
    <property type="entry name" value="FAD-bd_PCMH-like_sf"/>
</dbReference>
<organism evidence="18 19">
    <name type="scientific">Candidatus Woesebacteria bacterium RIFCSPHIGHO2_01_FULL_38_9</name>
    <dbReference type="NCBI Taxonomy" id="1802492"/>
    <lineage>
        <taxon>Bacteria</taxon>
        <taxon>Candidatus Woeseibacteriota</taxon>
    </lineage>
</organism>
<dbReference type="GO" id="GO:0008762">
    <property type="term" value="F:UDP-N-acetylmuramate dehydrogenase activity"/>
    <property type="evidence" value="ECO:0007669"/>
    <property type="project" value="UniProtKB-UniRule"/>
</dbReference>
<dbReference type="EC" id="1.3.1.98" evidence="16"/>
<dbReference type="InterPro" id="IPR016167">
    <property type="entry name" value="FAD-bd_PCMH_sub1"/>
</dbReference>
<evidence type="ECO:0000313" key="18">
    <source>
        <dbReference type="EMBL" id="OGM20894.1"/>
    </source>
</evidence>
<dbReference type="Pfam" id="PF02873">
    <property type="entry name" value="MurB_C"/>
    <property type="match status" value="1"/>
</dbReference>
<proteinExistence type="inferred from homology"/>
<dbReference type="InterPro" id="IPR016166">
    <property type="entry name" value="FAD-bd_PCMH"/>
</dbReference>
<evidence type="ECO:0000256" key="5">
    <source>
        <dbReference type="ARBA" id="ARBA00022490"/>
    </source>
</evidence>
<comment type="similarity">
    <text evidence="16">Belongs to the MurB family.</text>
</comment>
<feature type="active site" description="Proton donor" evidence="16">
    <location>
        <position position="242"/>
    </location>
</feature>
<keyword evidence="12 16" id="KW-0560">Oxidoreductase</keyword>
<evidence type="ECO:0000256" key="14">
    <source>
        <dbReference type="ARBA" id="ARBA00023316"/>
    </source>
</evidence>
<name>A0A1F7Y0R0_9BACT</name>
<evidence type="ECO:0000256" key="15">
    <source>
        <dbReference type="ARBA" id="ARBA00048914"/>
    </source>
</evidence>
<dbReference type="PROSITE" id="PS51387">
    <property type="entry name" value="FAD_PCMH"/>
    <property type="match status" value="1"/>
</dbReference>
<accession>A0A1F7Y0R0</accession>
<evidence type="ECO:0000256" key="16">
    <source>
        <dbReference type="HAMAP-Rule" id="MF_00037"/>
    </source>
</evidence>
<dbReference type="Gene3D" id="3.30.465.10">
    <property type="match status" value="1"/>
</dbReference>
<dbReference type="InterPro" id="IPR003170">
    <property type="entry name" value="MurB"/>
</dbReference>
<feature type="active site" evidence="16">
    <location>
        <position position="339"/>
    </location>
</feature>
<keyword evidence="9 16" id="KW-0521">NADP</keyword>
<feature type="active site" evidence="16">
    <location>
        <position position="167"/>
    </location>
</feature>
<protein>
    <recommendedName>
        <fullName evidence="16">UDP-N-acetylenolpyruvoylglucosamine reductase</fullName>
        <ecNumber evidence="16">1.3.1.98</ecNumber>
    </recommendedName>
    <alternativeName>
        <fullName evidence="16">UDP-N-acetylmuramate dehydrogenase</fullName>
    </alternativeName>
</protein>
<dbReference type="GO" id="GO:0008360">
    <property type="term" value="P:regulation of cell shape"/>
    <property type="evidence" value="ECO:0007669"/>
    <property type="project" value="UniProtKB-KW"/>
</dbReference>
<dbReference type="GO" id="GO:0071949">
    <property type="term" value="F:FAD binding"/>
    <property type="evidence" value="ECO:0007669"/>
    <property type="project" value="InterPro"/>
</dbReference>
<dbReference type="Pfam" id="PF01565">
    <property type="entry name" value="FAD_binding_4"/>
    <property type="match status" value="1"/>
</dbReference>